<dbReference type="InterPro" id="IPR027417">
    <property type="entry name" value="P-loop_NTPase"/>
</dbReference>
<evidence type="ECO:0000256" key="4">
    <source>
        <dbReference type="SAM" id="MobiDB-lite"/>
    </source>
</evidence>
<dbReference type="SUPFAM" id="SSF52540">
    <property type="entry name" value="P-loop containing nucleoside triphosphate hydrolases"/>
    <property type="match status" value="1"/>
</dbReference>
<dbReference type="OrthoDB" id="9806726at2"/>
<dbReference type="PANTHER" id="PTHR42734:SF7">
    <property type="entry name" value="ATP-BINDING COMPONENT OF ABC TRANSPORTER-RELATED"/>
    <property type="match status" value="1"/>
</dbReference>
<accession>A0A414NY08</accession>
<evidence type="ECO:0000256" key="2">
    <source>
        <dbReference type="ARBA" id="ARBA00022741"/>
    </source>
</evidence>
<protein>
    <submittedName>
        <fullName evidence="6">Metal ABC transporter ATP-binding protein</fullName>
    </submittedName>
</protein>
<sequence>MFKTILHHHASSCSDCQKLCCTKIEDFSVKIGRLTIFDHVNIHIHCGQLTALIGPNGAGKSTLLKAILGEVPHTGKLHYVDAKGKHTGHPVIGYVPQYLRFDVSSPTSVMDIFMACLTRRPVWLCSAESLRPRVLKSLERVRAAHLIDRRLGALSGGELQRVLLALALDPMPDLLLLDEPVSGVDQNGLELFYEIVADLREKEDMAIILISHDLNMVAKHADQVVLMNKGVVMSGTPEEVFADRRTKKIFGMLAGESAQEAAADIPADALDGAERADDEEKGAHA</sequence>
<dbReference type="PANTHER" id="PTHR42734">
    <property type="entry name" value="METAL TRANSPORT SYSTEM ATP-BINDING PROTEIN TM_0124-RELATED"/>
    <property type="match status" value="1"/>
</dbReference>
<evidence type="ECO:0000313" key="6">
    <source>
        <dbReference type="EMBL" id="RHF52336.1"/>
    </source>
</evidence>
<dbReference type="GO" id="GO:0016887">
    <property type="term" value="F:ATP hydrolysis activity"/>
    <property type="evidence" value="ECO:0007669"/>
    <property type="project" value="InterPro"/>
</dbReference>
<feature type="compositionally biased region" description="Acidic residues" evidence="4">
    <location>
        <begin position="276"/>
        <end position="285"/>
    </location>
</feature>
<proteinExistence type="predicted"/>
<feature type="domain" description="ABC transporter" evidence="5">
    <location>
        <begin position="22"/>
        <end position="253"/>
    </location>
</feature>
<dbReference type="PROSITE" id="PS00211">
    <property type="entry name" value="ABC_TRANSPORTER_1"/>
    <property type="match status" value="1"/>
</dbReference>
<dbReference type="InterPro" id="IPR017871">
    <property type="entry name" value="ABC_transporter-like_CS"/>
</dbReference>
<keyword evidence="3 6" id="KW-0067">ATP-binding</keyword>
<dbReference type="Gene3D" id="3.40.50.300">
    <property type="entry name" value="P-loop containing nucleotide triphosphate hydrolases"/>
    <property type="match status" value="1"/>
</dbReference>
<dbReference type="Pfam" id="PF00005">
    <property type="entry name" value="ABC_tran"/>
    <property type="match status" value="1"/>
</dbReference>
<gene>
    <name evidence="6" type="ORF">DW674_03950</name>
</gene>
<evidence type="ECO:0000256" key="3">
    <source>
        <dbReference type="ARBA" id="ARBA00022840"/>
    </source>
</evidence>
<reference evidence="6 7" key="1">
    <citation type="submission" date="2018-08" db="EMBL/GenBank/DDBJ databases">
        <title>A genome reference for cultivated species of the human gut microbiota.</title>
        <authorList>
            <person name="Zou Y."/>
            <person name="Xue W."/>
            <person name="Luo G."/>
        </authorList>
    </citation>
    <scope>NUCLEOTIDE SEQUENCE [LARGE SCALE GENOMIC DNA]</scope>
    <source>
        <strain evidence="6 7">AM25-21AC</strain>
    </source>
</reference>
<dbReference type="PROSITE" id="PS50893">
    <property type="entry name" value="ABC_TRANSPORTER_2"/>
    <property type="match status" value="1"/>
</dbReference>
<dbReference type="InterPro" id="IPR003593">
    <property type="entry name" value="AAA+_ATPase"/>
</dbReference>
<dbReference type="GO" id="GO:0005524">
    <property type="term" value="F:ATP binding"/>
    <property type="evidence" value="ECO:0007669"/>
    <property type="project" value="UniProtKB-KW"/>
</dbReference>
<evidence type="ECO:0000256" key="1">
    <source>
        <dbReference type="ARBA" id="ARBA00022448"/>
    </source>
</evidence>
<evidence type="ECO:0000259" key="5">
    <source>
        <dbReference type="PROSITE" id="PS50893"/>
    </source>
</evidence>
<dbReference type="EMBL" id="QRHE01000003">
    <property type="protein sequence ID" value="RHF52336.1"/>
    <property type="molecule type" value="Genomic_DNA"/>
</dbReference>
<keyword evidence="2" id="KW-0547">Nucleotide-binding</keyword>
<dbReference type="AlphaFoldDB" id="A0A414NY08"/>
<feature type="compositionally biased region" description="Low complexity" evidence="4">
    <location>
        <begin position="258"/>
        <end position="270"/>
    </location>
</feature>
<dbReference type="SMART" id="SM00382">
    <property type="entry name" value="AAA"/>
    <property type="match status" value="1"/>
</dbReference>
<evidence type="ECO:0000313" key="7">
    <source>
        <dbReference type="Proteomes" id="UP000283442"/>
    </source>
</evidence>
<name>A0A414NY08_9FIRM</name>
<comment type="caution">
    <text evidence="6">The sequence shown here is derived from an EMBL/GenBank/DDBJ whole genome shotgun (WGS) entry which is preliminary data.</text>
</comment>
<dbReference type="InterPro" id="IPR003439">
    <property type="entry name" value="ABC_transporter-like_ATP-bd"/>
</dbReference>
<keyword evidence="1" id="KW-0813">Transport</keyword>
<organism evidence="6 7">
    <name type="scientific">Mitsuokella multacida</name>
    <dbReference type="NCBI Taxonomy" id="52226"/>
    <lineage>
        <taxon>Bacteria</taxon>
        <taxon>Bacillati</taxon>
        <taxon>Bacillota</taxon>
        <taxon>Negativicutes</taxon>
        <taxon>Selenomonadales</taxon>
        <taxon>Selenomonadaceae</taxon>
        <taxon>Mitsuokella</taxon>
    </lineage>
</organism>
<dbReference type="RefSeq" id="WP_118175398.1">
    <property type="nucleotide sequence ID" value="NZ_CAUEAC010000006.1"/>
</dbReference>
<feature type="region of interest" description="Disordered" evidence="4">
    <location>
        <begin position="257"/>
        <end position="285"/>
    </location>
</feature>
<dbReference type="InterPro" id="IPR050153">
    <property type="entry name" value="Metal_Ion_Import_ABC"/>
</dbReference>
<dbReference type="Proteomes" id="UP000283442">
    <property type="component" value="Unassembled WGS sequence"/>
</dbReference>